<dbReference type="Proteomes" id="UP000299102">
    <property type="component" value="Unassembled WGS sequence"/>
</dbReference>
<feature type="region of interest" description="Disordered" evidence="1">
    <location>
        <begin position="83"/>
        <end position="109"/>
    </location>
</feature>
<evidence type="ECO:0000256" key="1">
    <source>
        <dbReference type="SAM" id="MobiDB-lite"/>
    </source>
</evidence>
<proteinExistence type="predicted"/>
<gene>
    <name evidence="2" type="ORF">EVAR_99383_1</name>
</gene>
<dbReference type="EMBL" id="BGZK01001318">
    <property type="protein sequence ID" value="GBP77137.1"/>
    <property type="molecule type" value="Genomic_DNA"/>
</dbReference>
<evidence type="ECO:0000313" key="3">
    <source>
        <dbReference type="Proteomes" id="UP000299102"/>
    </source>
</evidence>
<accession>A0A4C1YRT7</accession>
<name>A0A4C1YRT7_EUMVA</name>
<organism evidence="2 3">
    <name type="scientific">Eumeta variegata</name>
    <name type="common">Bagworm moth</name>
    <name type="synonym">Eumeta japonica</name>
    <dbReference type="NCBI Taxonomy" id="151549"/>
    <lineage>
        <taxon>Eukaryota</taxon>
        <taxon>Metazoa</taxon>
        <taxon>Ecdysozoa</taxon>
        <taxon>Arthropoda</taxon>
        <taxon>Hexapoda</taxon>
        <taxon>Insecta</taxon>
        <taxon>Pterygota</taxon>
        <taxon>Neoptera</taxon>
        <taxon>Endopterygota</taxon>
        <taxon>Lepidoptera</taxon>
        <taxon>Glossata</taxon>
        <taxon>Ditrysia</taxon>
        <taxon>Tineoidea</taxon>
        <taxon>Psychidae</taxon>
        <taxon>Oiketicinae</taxon>
        <taxon>Eumeta</taxon>
    </lineage>
</organism>
<evidence type="ECO:0000313" key="2">
    <source>
        <dbReference type="EMBL" id="GBP77137.1"/>
    </source>
</evidence>
<dbReference type="AlphaFoldDB" id="A0A4C1YRT7"/>
<keyword evidence="3" id="KW-1185">Reference proteome</keyword>
<protein>
    <submittedName>
        <fullName evidence="2">Uncharacterized protein</fullName>
    </submittedName>
</protein>
<feature type="region of interest" description="Disordered" evidence="1">
    <location>
        <begin position="1"/>
        <end position="34"/>
    </location>
</feature>
<comment type="caution">
    <text evidence="2">The sequence shown here is derived from an EMBL/GenBank/DDBJ whole genome shotgun (WGS) entry which is preliminary data.</text>
</comment>
<sequence>MTKLSTEVSRETRARAPAAPRPRTPTISLGTSSVFTAPPGPVSFYAGEPYPVHNNRCLRGVGVINPRGRNTLLGGYVLVEQSRKGHNLSTARDRRPLRHLRRGEAQKWH</sequence>
<reference evidence="2 3" key="1">
    <citation type="journal article" date="2019" name="Commun. Biol.">
        <title>The bagworm genome reveals a unique fibroin gene that provides high tensile strength.</title>
        <authorList>
            <person name="Kono N."/>
            <person name="Nakamura H."/>
            <person name="Ohtoshi R."/>
            <person name="Tomita M."/>
            <person name="Numata K."/>
            <person name="Arakawa K."/>
        </authorList>
    </citation>
    <scope>NUCLEOTIDE SEQUENCE [LARGE SCALE GENOMIC DNA]</scope>
</reference>